<comment type="subcellular location">
    <subcellularLocation>
        <location evidence="1">Periplasm</location>
    </subcellularLocation>
</comment>
<dbReference type="GO" id="GO:0042597">
    <property type="term" value="C:periplasmic space"/>
    <property type="evidence" value="ECO:0007669"/>
    <property type="project" value="UniProtKB-SubCell"/>
</dbReference>
<evidence type="ECO:0000313" key="8">
    <source>
        <dbReference type="Proteomes" id="UP000007939"/>
    </source>
</evidence>
<protein>
    <submittedName>
        <fullName evidence="7">Heparinase II/III family protein</fullName>
    </submittedName>
</protein>
<feature type="domain" description="Heparinase II/III-like C-terminal" evidence="5">
    <location>
        <begin position="347"/>
        <end position="562"/>
    </location>
</feature>
<dbReference type="eggNOG" id="COG5434">
    <property type="taxonomic scope" value="Bacteria"/>
</dbReference>
<dbReference type="KEGG" id="scc:Spico_1734"/>
<dbReference type="Pfam" id="PF07940">
    <property type="entry name" value="Hepar_II_III_C"/>
    <property type="match status" value="1"/>
</dbReference>
<dbReference type="Pfam" id="PF16889">
    <property type="entry name" value="Hepar_II_III_N"/>
    <property type="match status" value="1"/>
</dbReference>
<dbReference type="GO" id="GO:0016829">
    <property type="term" value="F:lyase activity"/>
    <property type="evidence" value="ECO:0007669"/>
    <property type="project" value="UniProtKB-KW"/>
</dbReference>
<gene>
    <name evidence="7" type="ordered locus">Spico_1734</name>
</gene>
<dbReference type="SUPFAM" id="SSF48230">
    <property type="entry name" value="Chondroitin AC/alginate lyase"/>
    <property type="match status" value="1"/>
</dbReference>
<sequence>MKKEFFSLPYFSTDFASVVPFVRAHHEDECRHVIRVADEVASGTFVFDLRWDMEQTVHPVVFTDEIDWLHQPGDDPEWIFAFNRMRFWICLGQAYVLTGDEKYTRVFISQMLHWLATVKRDDPQAAPAWRTIEAGIRMENWLKTIRYFRDSPLLDNVVLRTFVAGVTDHAEYIMGIWNSYNLMSNWGVLANHGLFMAGTLLPPLPRTKEYRDVAIRRLEAESRIQVYPDGMHWEQSPMYHNEVLRGFLDVVSLARMGAVCLPDGFVQRTKAMSMADFWMRKPNGYEPMMGDSDDIDMRDIISRAALIFSDGILKSGGYPVLDYESAWDFGVPGIEAYDRLEARLPQETSHHFTDSGNITFRSGWNDDETYVRFHCGTLGAGHGHADKMHYDLFSHGEDILVDPGRYTYVNKPERFEFKDSSAHNTFIVDGKSLYTGIDSWECRNLSRAVNVRYADRNGMAYAEGGQSGYCGQGVFVNRRIIFIRPDILFVCDEAYACGSHSYKTFLHFGSGGKVEGSGSEYRFSSNRNDVRIVFPGEGFSTSIHPSRMSRHYNQLEDTRTLVRTSWADGFSCMVHVVFVSPSTSIRGGSPGTIREVPVTSNFKGLTFSADTIGGWVVEKDDRSYTIVIAHEEFASPTDTFLANGCTGFGSTVVFDNSAGETETGTVLAY</sequence>
<dbReference type="PANTHER" id="PTHR39210">
    <property type="entry name" value="HEPARIN-SULFATE LYASE"/>
    <property type="match status" value="1"/>
</dbReference>
<dbReference type="PANTHER" id="PTHR39210:SF1">
    <property type="entry name" value="HEPARIN-SULFATE LYASE"/>
    <property type="match status" value="1"/>
</dbReference>
<evidence type="ECO:0000256" key="3">
    <source>
        <dbReference type="ARBA" id="ARBA00022764"/>
    </source>
</evidence>
<dbReference type="STRING" id="760011.Spico_1734"/>
<evidence type="ECO:0000259" key="5">
    <source>
        <dbReference type="Pfam" id="PF07940"/>
    </source>
</evidence>
<accession>F4GLA0</accession>
<dbReference type="InterPro" id="IPR012480">
    <property type="entry name" value="Hepar_II_III_C"/>
</dbReference>
<evidence type="ECO:0000256" key="4">
    <source>
        <dbReference type="ARBA" id="ARBA00023239"/>
    </source>
</evidence>
<dbReference type="Gene3D" id="1.50.10.100">
    <property type="entry name" value="Chondroitin AC/alginate lyase"/>
    <property type="match status" value="1"/>
</dbReference>
<dbReference type="EMBL" id="CP002659">
    <property type="protein sequence ID" value="AEC02932.1"/>
    <property type="molecule type" value="Genomic_DNA"/>
</dbReference>
<dbReference type="Gene3D" id="2.70.98.70">
    <property type="match status" value="1"/>
</dbReference>
<reference evidence="7 8" key="2">
    <citation type="journal article" date="2012" name="Stand. Genomic Sci.">
        <title>Complete genome sequence of the termite hindgut bacterium Spirochaeta coccoides type strain (SPN1(T)), reclassification in the genus Sphaerochaeta as Sphaerochaeta coccoides comb. nov. and emendations of the family Spirochaetaceae and the genus Sphaerochaeta.</title>
        <authorList>
            <person name="Abt B."/>
            <person name="Han C."/>
            <person name="Scheuner C."/>
            <person name="Lu M."/>
            <person name="Lapidus A."/>
            <person name="Nolan M."/>
            <person name="Lucas S."/>
            <person name="Hammon N."/>
            <person name="Deshpande S."/>
            <person name="Cheng J.F."/>
            <person name="Tapia R."/>
            <person name="Goodwin L.A."/>
            <person name="Pitluck S."/>
            <person name="Liolios K."/>
            <person name="Pagani I."/>
            <person name="Ivanova N."/>
            <person name="Mavromatis K."/>
            <person name="Mikhailova N."/>
            <person name="Huntemann M."/>
            <person name="Pati A."/>
            <person name="Chen A."/>
            <person name="Palaniappan K."/>
            <person name="Land M."/>
            <person name="Hauser L."/>
            <person name="Brambilla E.M."/>
            <person name="Rohde M."/>
            <person name="Spring S."/>
            <person name="Gronow S."/>
            <person name="Goker M."/>
            <person name="Woyke T."/>
            <person name="Bristow J."/>
            <person name="Eisen J.A."/>
            <person name="Markowitz V."/>
            <person name="Hugenholtz P."/>
            <person name="Kyrpides N.C."/>
            <person name="Klenk H.P."/>
            <person name="Detter J.C."/>
        </authorList>
    </citation>
    <scope>NUCLEOTIDE SEQUENCE [LARGE SCALE GENOMIC DNA]</scope>
    <source>
        <strain evidence="8">ATCC BAA-1237 / DSM 17374 / SPN1</strain>
    </source>
</reference>
<dbReference type="AlphaFoldDB" id="F4GLA0"/>
<dbReference type="InterPro" id="IPR031680">
    <property type="entry name" value="Hepar_II_III_N"/>
</dbReference>
<feature type="domain" description="Heparin-sulfate lyase N-terminal" evidence="6">
    <location>
        <begin position="53"/>
        <end position="310"/>
    </location>
</feature>
<evidence type="ECO:0000256" key="2">
    <source>
        <dbReference type="ARBA" id="ARBA00022729"/>
    </source>
</evidence>
<name>F4GLA0_PARC1</name>
<proteinExistence type="predicted"/>
<keyword evidence="2" id="KW-0732">Signal</keyword>
<keyword evidence="8" id="KW-1185">Reference proteome</keyword>
<dbReference type="HOGENOM" id="CLU_013047_0_0_12"/>
<evidence type="ECO:0000256" key="1">
    <source>
        <dbReference type="ARBA" id="ARBA00004418"/>
    </source>
</evidence>
<reference evidence="8" key="1">
    <citation type="submission" date="2011-04" db="EMBL/GenBank/DDBJ databases">
        <title>The complete genome of Spirochaeta coccoides DSM 17374.</title>
        <authorList>
            <person name="Lucas S."/>
            <person name="Copeland A."/>
            <person name="Lapidus A."/>
            <person name="Bruce D."/>
            <person name="Goodwin L."/>
            <person name="Pitluck S."/>
            <person name="Peters L."/>
            <person name="Kyrpides N."/>
            <person name="Mavromatis K."/>
            <person name="Pagani I."/>
            <person name="Ivanova N."/>
            <person name="Ovchinnikova G."/>
            <person name="Lu M."/>
            <person name="Detter J.C."/>
            <person name="Tapia R."/>
            <person name="Han C."/>
            <person name="Land M."/>
            <person name="Hauser L."/>
            <person name="Markowitz V."/>
            <person name="Cheng J.-F."/>
            <person name="Hugenholtz P."/>
            <person name="Woyke T."/>
            <person name="Wu D."/>
            <person name="Spring S."/>
            <person name="Schroeder M."/>
            <person name="Brambilla E."/>
            <person name="Klenk H.-P."/>
            <person name="Eisen J.A."/>
        </authorList>
    </citation>
    <scope>NUCLEOTIDE SEQUENCE [LARGE SCALE GENOMIC DNA]</scope>
    <source>
        <strain evidence="8">ATCC BAA-1237 / DSM 17374 / SPN1</strain>
    </source>
</reference>
<keyword evidence="4" id="KW-0456">Lyase</keyword>
<organism evidence="7 8">
    <name type="scientific">Parasphaerochaeta coccoides (strain ATCC BAA-1237 / DSM 17374 / SPN1)</name>
    <name type="common">Sphaerochaeta coccoides</name>
    <dbReference type="NCBI Taxonomy" id="760011"/>
    <lineage>
        <taxon>Bacteria</taxon>
        <taxon>Pseudomonadati</taxon>
        <taxon>Spirochaetota</taxon>
        <taxon>Spirochaetia</taxon>
        <taxon>Spirochaetales</taxon>
        <taxon>Sphaerochaetaceae</taxon>
        <taxon>Parasphaerochaeta</taxon>
    </lineage>
</organism>
<dbReference type="InterPro" id="IPR008929">
    <property type="entry name" value="Chondroitin_lyas"/>
</dbReference>
<keyword evidence="3" id="KW-0574">Periplasm</keyword>
<evidence type="ECO:0000313" key="7">
    <source>
        <dbReference type="EMBL" id="AEC02932.1"/>
    </source>
</evidence>
<dbReference type="Proteomes" id="UP000007939">
    <property type="component" value="Chromosome"/>
</dbReference>
<evidence type="ECO:0000259" key="6">
    <source>
        <dbReference type="Pfam" id="PF16889"/>
    </source>
</evidence>
<dbReference type="RefSeq" id="WP_013740325.1">
    <property type="nucleotide sequence ID" value="NC_015436.1"/>
</dbReference>